<dbReference type="Pfam" id="PF02782">
    <property type="entry name" value="FGGY_C"/>
    <property type="match status" value="1"/>
</dbReference>
<name>A0A2T5HV64_9RHOB</name>
<evidence type="ECO:0000256" key="6">
    <source>
        <dbReference type="ARBA" id="ARBA00022777"/>
    </source>
</evidence>
<evidence type="ECO:0000256" key="3">
    <source>
        <dbReference type="ARBA" id="ARBA00012099"/>
    </source>
</evidence>
<dbReference type="Pfam" id="PF00370">
    <property type="entry name" value="FGGY_N"/>
    <property type="match status" value="1"/>
</dbReference>
<reference evidence="14 15" key="1">
    <citation type="submission" date="2018-04" db="EMBL/GenBank/DDBJ databases">
        <title>Genomic Encyclopedia of Archaeal and Bacterial Type Strains, Phase II (KMG-II): from individual species to whole genera.</title>
        <authorList>
            <person name="Goeker M."/>
        </authorList>
    </citation>
    <scope>NUCLEOTIDE SEQUENCE [LARGE SCALE GENOMIC DNA]</scope>
    <source>
        <strain evidence="14 15">DSM 100434</strain>
    </source>
</reference>
<keyword evidence="4 11" id="KW-0808">Transferase</keyword>
<evidence type="ECO:0000259" key="13">
    <source>
        <dbReference type="Pfam" id="PF02782"/>
    </source>
</evidence>
<sequence>MADTLVALDQGTTSTRTILFDADLTPIASAQEEFAQHYPRSGWVEHDAMDLWETSRRCLAQVLTEVRPAALGITNQRETTVVWNADTGKPLAPAIVWQDRRTSETCARLRAEGFETEVTARTGLLLDPYFSATKLAYILDQHDGAREAAKAGRMKFGTVDTWLIWNLTEGRVHATDATNACRTMLYNIHEGRWDQTICDRLGIPMEILPEVRDSAADFGETTLFGAALPIRGVAGDQQAATVGQACFTPGMMKSTYGTGCFALLNTGAHPVASQHRLLTTIAYQLNGTPTYALEGSIFVAGAVVQWLRDELGVIEQASDTLEMAQKADPEQQLYLIPAFTGLGAPWWDAEARGAIYGLTRNSGPNEFARAALESVGYQTRDLIEAMHADWTAPQETTLRVDGGLSANPFAMQFLADILGAPVDRPANLETTALGAAYLAGLAVGLCPAPQEFARNWRAEATFSPEMDKTTREMKYNGWTDAIRRTLSH</sequence>
<dbReference type="InterPro" id="IPR018485">
    <property type="entry name" value="FGGY_C"/>
</dbReference>
<keyword evidence="7" id="KW-0319">Glycerol metabolism</keyword>
<dbReference type="FunFam" id="3.30.420.40:FF:000008">
    <property type="entry name" value="Glycerol kinase"/>
    <property type="match status" value="1"/>
</dbReference>
<dbReference type="Gene3D" id="3.30.420.40">
    <property type="match status" value="2"/>
</dbReference>
<evidence type="ECO:0000256" key="7">
    <source>
        <dbReference type="ARBA" id="ARBA00022798"/>
    </source>
</evidence>
<dbReference type="AlphaFoldDB" id="A0A2T5HV64"/>
<evidence type="ECO:0000256" key="2">
    <source>
        <dbReference type="ARBA" id="ARBA00009156"/>
    </source>
</evidence>
<dbReference type="RefSeq" id="WP_107815337.1">
    <property type="nucleotide sequence ID" value="NZ_QAOH01000002.1"/>
</dbReference>
<dbReference type="Proteomes" id="UP000244077">
    <property type="component" value="Unassembled WGS sequence"/>
</dbReference>
<evidence type="ECO:0000256" key="5">
    <source>
        <dbReference type="ARBA" id="ARBA00022741"/>
    </source>
</evidence>
<evidence type="ECO:0000256" key="9">
    <source>
        <dbReference type="ARBA" id="ARBA00043149"/>
    </source>
</evidence>
<evidence type="ECO:0000256" key="10">
    <source>
        <dbReference type="ARBA" id="ARBA00052101"/>
    </source>
</evidence>
<dbReference type="PANTHER" id="PTHR10196:SF78">
    <property type="entry name" value="GLYCEROL KINASE"/>
    <property type="match status" value="1"/>
</dbReference>
<dbReference type="InterPro" id="IPR043129">
    <property type="entry name" value="ATPase_NBD"/>
</dbReference>
<keyword evidence="6 11" id="KW-0418">Kinase</keyword>
<feature type="domain" description="Carbohydrate kinase FGGY C-terminal" evidence="13">
    <location>
        <begin position="253"/>
        <end position="442"/>
    </location>
</feature>
<gene>
    <name evidence="14" type="ORF">C8N42_102288</name>
</gene>
<evidence type="ECO:0000313" key="14">
    <source>
        <dbReference type="EMBL" id="PTQ75368.1"/>
    </source>
</evidence>
<dbReference type="GO" id="GO:0004370">
    <property type="term" value="F:glycerol kinase activity"/>
    <property type="evidence" value="ECO:0007669"/>
    <property type="project" value="UniProtKB-EC"/>
</dbReference>
<dbReference type="InterPro" id="IPR018483">
    <property type="entry name" value="Carb_kinase_FGGY_CS"/>
</dbReference>
<comment type="similarity">
    <text evidence="2 11">Belongs to the FGGY kinase family.</text>
</comment>
<dbReference type="InterPro" id="IPR005999">
    <property type="entry name" value="Glycerol_kin"/>
</dbReference>
<dbReference type="GO" id="GO:0005829">
    <property type="term" value="C:cytosol"/>
    <property type="evidence" value="ECO:0007669"/>
    <property type="project" value="TreeGrafter"/>
</dbReference>
<feature type="domain" description="Carbohydrate kinase FGGY N-terminal" evidence="12">
    <location>
        <begin position="6"/>
        <end position="243"/>
    </location>
</feature>
<evidence type="ECO:0000256" key="4">
    <source>
        <dbReference type="ARBA" id="ARBA00022679"/>
    </source>
</evidence>
<keyword evidence="8" id="KW-0067">ATP-binding</keyword>
<protein>
    <recommendedName>
        <fullName evidence="3">glycerol kinase</fullName>
        <ecNumber evidence="3">2.7.1.30</ecNumber>
    </recommendedName>
    <alternativeName>
        <fullName evidence="9">ATP:glycerol 3-phosphotransferase</fullName>
    </alternativeName>
</protein>
<dbReference type="GO" id="GO:0006072">
    <property type="term" value="P:glycerol-3-phosphate metabolic process"/>
    <property type="evidence" value="ECO:0007669"/>
    <property type="project" value="InterPro"/>
</dbReference>
<dbReference type="FunFam" id="3.30.420.40:FF:000007">
    <property type="entry name" value="Glycerol kinase"/>
    <property type="match status" value="1"/>
</dbReference>
<dbReference type="OrthoDB" id="9805576at2"/>
<evidence type="ECO:0000256" key="11">
    <source>
        <dbReference type="RuleBase" id="RU003733"/>
    </source>
</evidence>
<dbReference type="GO" id="GO:0005524">
    <property type="term" value="F:ATP binding"/>
    <property type="evidence" value="ECO:0007669"/>
    <property type="project" value="UniProtKB-KW"/>
</dbReference>
<dbReference type="EMBL" id="QAOH01000002">
    <property type="protein sequence ID" value="PTQ75368.1"/>
    <property type="molecule type" value="Genomic_DNA"/>
</dbReference>
<comment type="pathway">
    <text evidence="1">Polyol metabolism; glycerol degradation via glycerol kinase pathway; sn-glycerol 3-phosphate from glycerol: step 1/1.</text>
</comment>
<dbReference type="EC" id="2.7.1.30" evidence="3"/>
<dbReference type="InterPro" id="IPR000577">
    <property type="entry name" value="Carb_kinase_FGGY"/>
</dbReference>
<dbReference type="GO" id="GO:0019563">
    <property type="term" value="P:glycerol catabolic process"/>
    <property type="evidence" value="ECO:0007669"/>
    <property type="project" value="TreeGrafter"/>
</dbReference>
<keyword evidence="15" id="KW-1185">Reference proteome</keyword>
<comment type="caution">
    <text evidence="14">The sequence shown here is derived from an EMBL/GenBank/DDBJ whole genome shotgun (WGS) entry which is preliminary data.</text>
</comment>
<evidence type="ECO:0000259" key="12">
    <source>
        <dbReference type="Pfam" id="PF00370"/>
    </source>
</evidence>
<dbReference type="SUPFAM" id="SSF53067">
    <property type="entry name" value="Actin-like ATPase domain"/>
    <property type="match status" value="2"/>
</dbReference>
<keyword evidence="5" id="KW-0547">Nucleotide-binding</keyword>
<dbReference type="NCBIfam" id="TIGR01311">
    <property type="entry name" value="glycerol_kin"/>
    <property type="match status" value="1"/>
</dbReference>
<evidence type="ECO:0000256" key="8">
    <source>
        <dbReference type="ARBA" id="ARBA00022840"/>
    </source>
</evidence>
<accession>A0A2T5HV64</accession>
<dbReference type="PROSITE" id="PS00445">
    <property type="entry name" value="FGGY_KINASES_2"/>
    <property type="match status" value="1"/>
</dbReference>
<organism evidence="14 15">
    <name type="scientific">Celeribacter persicus</name>
    <dbReference type="NCBI Taxonomy" id="1651082"/>
    <lineage>
        <taxon>Bacteria</taxon>
        <taxon>Pseudomonadati</taxon>
        <taxon>Pseudomonadota</taxon>
        <taxon>Alphaproteobacteria</taxon>
        <taxon>Rhodobacterales</taxon>
        <taxon>Roseobacteraceae</taxon>
        <taxon>Celeribacter</taxon>
    </lineage>
</organism>
<evidence type="ECO:0000313" key="15">
    <source>
        <dbReference type="Proteomes" id="UP000244077"/>
    </source>
</evidence>
<dbReference type="CDD" id="cd07786">
    <property type="entry name" value="FGGY_EcGK_like"/>
    <property type="match status" value="1"/>
</dbReference>
<dbReference type="InterPro" id="IPR018484">
    <property type="entry name" value="FGGY_N"/>
</dbReference>
<evidence type="ECO:0000256" key="1">
    <source>
        <dbReference type="ARBA" id="ARBA00005190"/>
    </source>
</evidence>
<comment type="catalytic activity">
    <reaction evidence="10">
        <text>glycerol + ATP = sn-glycerol 3-phosphate + ADP + H(+)</text>
        <dbReference type="Rhea" id="RHEA:21644"/>
        <dbReference type="ChEBI" id="CHEBI:15378"/>
        <dbReference type="ChEBI" id="CHEBI:17754"/>
        <dbReference type="ChEBI" id="CHEBI:30616"/>
        <dbReference type="ChEBI" id="CHEBI:57597"/>
        <dbReference type="ChEBI" id="CHEBI:456216"/>
        <dbReference type="EC" id="2.7.1.30"/>
    </reaction>
</comment>
<dbReference type="PIRSF" id="PIRSF000538">
    <property type="entry name" value="GlpK"/>
    <property type="match status" value="1"/>
</dbReference>
<proteinExistence type="inferred from homology"/>
<dbReference type="PANTHER" id="PTHR10196">
    <property type="entry name" value="SUGAR KINASE"/>
    <property type="match status" value="1"/>
</dbReference>
<dbReference type="NCBIfam" id="NF000756">
    <property type="entry name" value="PRK00047.1"/>
    <property type="match status" value="1"/>
</dbReference>